<protein>
    <submittedName>
        <fullName evidence="1">Uncharacterized protein</fullName>
    </submittedName>
</protein>
<reference evidence="1" key="1">
    <citation type="submission" date="2020-07" db="EMBL/GenBank/DDBJ databases">
        <title>The High-quality genome of the commercially important snow crab, Chionoecetes opilio.</title>
        <authorList>
            <person name="Jeong J.-H."/>
            <person name="Ryu S."/>
        </authorList>
    </citation>
    <scope>NUCLEOTIDE SEQUENCE</scope>
    <source>
        <strain evidence="1">MADBK_172401_WGS</strain>
        <tissue evidence="1">Digestive gland</tissue>
    </source>
</reference>
<organism evidence="1 2">
    <name type="scientific">Chionoecetes opilio</name>
    <name type="common">Atlantic snow crab</name>
    <name type="synonym">Cancer opilio</name>
    <dbReference type="NCBI Taxonomy" id="41210"/>
    <lineage>
        <taxon>Eukaryota</taxon>
        <taxon>Metazoa</taxon>
        <taxon>Ecdysozoa</taxon>
        <taxon>Arthropoda</taxon>
        <taxon>Crustacea</taxon>
        <taxon>Multicrustacea</taxon>
        <taxon>Malacostraca</taxon>
        <taxon>Eumalacostraca</taxon>
        <taxon>Eucarida</taxon>
        <taxon>Decapoda</taxon>
        <taxon>Pleocyemata</taxon>
        <taxon>Brachyura</taxon>
        <taxon>Eubrachyura</taxon>
        <taxon>Majoidea</taxon>
        <taxon>Majidae</taxon>
        <taxon>Chionoecetes</taxon>
    </lineage>
</organism>
<sequence>MVSADWCGRGSIAAMAVFGAPWLRAWEGYPPPAVVAPGCRGAVAVLPPPGSVDPAVLRGAKGFPPWECCPRLLGLFSVSAMAGCRPAPLASAEIGLDVAAGEDSSTITTGNMAQSDCFDTDVGVLPKPQYQPQPPTT</sequence>
<evidence type="ECO:0000313" key="1">
    <source>
        <dbReference type="EMBL" id="KAG0718870.1"/>
    </source>
</evidence>
<comment type="caution">
    <text evidence="1">The sequence shown here is derived from an EMBL/GenBank/DDBJ whole genome shotgun (WGS) entry which is preliminary data.</text>
</comment>
<accession>A0A8J4Y0Q3</accession>
<name>A0A8J4Y0Q3_CHIOP</name>
<gene>
    <name evidence="1" type="ORF">GWK47_051652</name>
</gene>
<dbReference type="AlphaFoldDB" id="A0A8J4Y0Q3"/>
<evidence type="ECO:0000313" key="2">
    <source>
        <dbReference type="Proteomes" id="UP000770661"/>
    </source>
</evidence>
<proteinExistence type="predicted"/>
<dbReference type="Proteomes" id="UP000770661">
    <property type="component" value="Unassembled WGS sequence"/>
</dbReference>
<dbReference type="EMBL" id="JACEEZ010015383">
    <property type="protein sequence ID" value="KAG0718870.1"/>
    <property type="molecule type" value="Genomic_DNA"/>
</dbReference>
<keyword evidence="2" id="KW-1185">Reference proteome</keyword>